<comment type="caution">
    <text evidence="7">The sequence shown here is derived from an EMBL/GenBank/DDBJ whole genome shotgun (WGS) entry which is preliminary data.</text>
</comment>
<dbReference type="PANTHER" id="PTHR10206">
    <property type="entry name" value="CATHELICIDIN"/>
    <property type="match status" value="1"/>
</dbReference>
<organism evidence="7 8">
    <name type="scientific">Camelus dromedarius</name>
    <name type="common">Dromedary</name>
    <name type="synonym">Arabian camel</name>
    <dbReference type="NCBI Taxonomy" id="9838"/>
    <lineage>
        <taxon>Eukaryota</taxon>
        <taxon>Metazoa</taxon>
        <taxon>Chordata</taxon>
        <taxon>Craniata</taxon>
        <taxon>Vertebrata</taxon>
        <taxon>Euteleostomi</taxon>
        <taxon>Mammalia</taxon>
        <taxon>Eutheria</taxon>
        <taxon>Laurasiatheria</taxon>
        <taxon>Artiodactyla</taxon>
        <taxon>Tylopoda</taxon>
        <taxon>Camelidae</taxon>
        <taxon>Camelus</taxon>
    </lineage>
</organism>
<dbReference type="GO" id="GO:0005615">
    <property type="term" value="C:extracellular space"/>
    <property type="evidence" value="ECO:0007669"/>
    <property type="project" value="TreeGrafter"/>
</dbReference>
<dbReference type="STRING" id="9838.ENSCDRP00005016015"/>
<dbReference type="GO" id="GO:0050830">
    <property type="term" value="P:defense response to Gram-positive bacterium"/>
    <property type="evidence" value="ECO:0007669"/>
    <property type="project" value="TreeGrafter"/>
</dbReference>
<evidence type="ECO:0000256" key="1">
    <source>
        <dbReference type="ARBA" id="ARBA00004613"/>
    </source>
</evidence>
<keyword evidence="3" id="KW-0964">Secreted</keyword>
<keyword evidence="8" id="KW-1185">Reference proteome</keyword>
<evidence type="ECO:0000256" key="4">
    <source>
        <dbReference type="ARBA" id="ARBA00022529"/>
    </source>
</evidence>
<dbReference type="GO" id="GO:0045087">
    <property type="term" value="P:innate immune response"/>
    <property type="evidence" value="ECO:0007669"/>
    <property type="project" value="TreeGrafter"/>
</dbReference>
<evidence type="ECO:0000313" key="7">
    <source>
        <dbReference type="EMBL" id="KAB1264615.1"/>
    </source>
</evidence>
<keyword evidence="6" id="KW-1015">Disulfide bond</keyword>
<evidence type="ECO:0000256" key="6">
    <source>
        <dbReference type="ARBA" id="ARBA00023157"/>
    </source>
</evidence>
<comment type="similarity">
    <text evidence="2">Belongs to the cathelicidin family.</text>
</comment>
<sequence length="76" mass="8505">MVKETVCPRRTQQPPEQCDFKENGVVKQCLGTVTLDQITGQLAVTCDELQSVGLGRIVRKAIKYVPTVIRIASWFL</sequence>
<dbReference type="PANTHER" id="PTHR10206:SF2">
    <property type="entry name" value="CATHELICIDIN ANTIMICROBIAL PEPTIDE"/>
    <property type="match status" value="1"/>
</dbReference>
<dbReference type="FunFam" id="3.10.450.10:FF:000003">
    <property type="entry name" value="Cathelicidin antimicrobial peptide"/>
    <property type="match status" value="1"/>
</dbReference>
<evidence type="ECO:0000256" key="2">
    <source>
        <dbReference type="ARBA" id="ARBA00005320"/>
    </source>
</evidence>
<dbReference type="OrthoDB" id="9930485at2759"/>
<dbReference type="Proteomes" id="UP000299084">
    <property type="component" value="Unassembled WGS sequence"/>
</dbReference>
<keyword evidence="4" id="KW-0929">Antimicrobial</keyword>
<dbReference type="GO" id="GO:0001530">
    <property type="term" value="F:lipopolysaccharide binding"/>
    <property type="evidence" value="ECO:0007669"/>
    <property type="project" value="TreeGrafter"/>
</dbReference>
<dbReference type="InterPro" id="IPR001894">
    <property type="entry name" value="Cathelicidin-like"/>
</dbReference>
<evidence type="ECO:0000256" key="3">
    <source>
        <dbReference type="ARBA" id="ARBA00022525"/>
    </source>
</evidence>
<keyword evidence="5" id="KW-0044">Antibiotic</keyword>
<proteinExistence type="inferred from homology"/>
<dbReference type="SUPFAM" id="SSF54403">
    <property type="entry name" value="Cystatin/monellin"/>
    <property type="match status" value="1"/>
</dbReference>
<dbReference type="Gene3D" id="3.10.450.10">
    <property type="match status" value="1"/>
</dbReference>
<name>A0A5N4D0I3_CAMDR</name>
<dbReference type="GO" id="GO:0061844">
    <property type="term" value="P:antimicrobial humoral immune response mediated by antimicrobial peptide"/>
    <property type="evidence" value="ECO:0007669"/>
    <property type="project" value="TreeGrafter"/>
</dbReference>
<accession>A0A5N4D0I3</accession>
<protein>
    <submittedName>
        <fullName evidence="7">Cathelin-related peptide SC5</fullName>
    </submittedName>
</protein>
<gene>
    <name evidence="7" type="ORF">Cadr_000020286</name>
</gene>
<dbReference type="EMBL" id="JWIN03000017">
    <property type="protein sequence ID" value="KAB1264615.1"/>
    <property type="molecule type" value="Genomic_DNA"/>
</dbReference>
<dbReference type="Pfam" id="PF00666">
    <property type="entry name" value="Cathelicidins"/>
    <property type="match status" value="1"/>
</dbReference>
<dbReference type="GO" id="GO:0050829">
    <property type="term" value="P:defense response to Gram-negative bacterium"/>
    <property type="evidence" value="ECO:0007669"/>
    <property type="project" value="TreeGrafter"/>
</dbReference>
<dbReference type="InterPro" id="IPR046350">
    <property type="entry name" value="Cystatin_sf"/>
</dbReference>
<comment type="subcellular location">
    <subcellularLocation>
        <location evidence="1">Secreted</location>
    </subcellularLocation>
</comment>
<evidence type="ECO:0000256" key="5">
    <source>
        <dbReference type="ARBA" id="ARBA00023022"/>
    </source>
</evidence>
<dbReference type="AlphaFoldDB" id="A0A5N4D0I3"/>
<reference evidence="7 8" key="1">
    <citation type="journal article" date="2019" name="Mol. Ecol. Resour.">
        <title>Improving Illumina assemblies with Hi-C and long reads: an example with the North African dromedary.</title>
        <authorList>
            <person name="Elbers J.P."/>
            <person name="Rogers M.F."/>
            <person name="Perelman P.L."/>
            <person name="Proskuryakova A.A."/>
            <person name="Serdyukova N.A."/>
            <person name="Johnson W.E."/>
            <person name="Horin P."/>
            <person name="Corander J."/>
            <person name="Murphy D."/>
            <person name="Burger P.A."/>
        </authorList>
    </citation>
    <scope>NUCLEOTIDE SEQUENCE [LARGE SCALE GENOMIC DNA]</scope>
    <source>
        <strain evidence="7">Drom800</strain>
        <tissue evidence="7">Blood</tissue>
    </source>
</reference>
<evidence type="ECO:0000313" key="8">
    <source>
        <dbReference type="Proteomes" id="UP000299084"/>
    </source>
</evidence>